<dbReference type="EMBL" id="JAMFMA010000003">
    <property type="protein sequence ID" value="MCL6275041.1"/>
    <property type="molecule type" value="Genomic_DNA"/>
</dbReference>
<keyword evidence="3" id="KW-1185">Reference proteome</keyword>
<sequence>MKHKITLLFYLTLTIGFGQQTFSIKGKITDTDGITIEFGEVLLLKKEQANPVRYVPIEQGFFTLDDLPRGNYSLRINCAGFKELSTEVYLDDNKFVEYQLTQSVNQLDEVTMVATKNPISYKNGTVEVDVQNPVFSAIPDTLGVLARIPNVQLSPARDNITVIGKGNPLIYLDNQLVDFEVLSTLNVANLSSVELIMNPSSKYEASGRAVLVLKSKRNTKRGINGSLQETASFKRNYNNYLAANTNFGNGKLEVRASANLNHLQTWESNGFLFEIPRAQITSDYLVLVPKNKRIQRNYGLGVYLPLNGDSYISVNSVGKFQTDEFDIVTASFLAIGEESSTIYTLTDNDNSNDYITSNLNFNRSFDDEWELFLGAQHSYFARKLGTEIANGITTEDYNLEQTRDQKFTLNTWALRMDVAYDIKTDAKWEWGASSSQARANAFSLIENLSDTENTIIDFAYTEQLYAAYTNLSLQLLKSWKLDSGLRMEHNEVKSELETIETPLVERKKTRFFPKFAMHFDFKNGISLSSSYAKSIARPNYARTSSIAAFINPVLEGTGNINLQPSITDEVSMNVQHKDKSLRFGFYKTNYPFNFTISYDDSLGVAALSQVNLDKEQGYYISALLPFSKGIWTSNNTISLNRNKISDDTGVEGRTTPFLYLYSQHQFKITKDTTLAFSAWAMTKRNEGLFQRNALCSGELTFAQKIGQSLMITLRINDIFRQLEFEDSYQIAGVRASGSYFSDGRELACSIKYNWGQKRDAKFKNKDVDENLNRIN</sequence>
<dbReference type="SUPFAM" id="SSF56935">
    <property type="entry name" value="Porins"/>
    <property type="match status" value="1"/>
</dbReference>
<dbReference type="InterPro" id="IPR008969">
    <property type="entry name" value="CarboxyPept-like_regulatory"/>
</dbReference>
<dbReference type="InterPro" id="IPR041700">
    <property type="entry name" value="OMP_b-brl_3"/>
</dbReference>
<accession>A0ABT0PUS9</accession>
<dbReference type="PANTHER" id="PTHR40980">
    <property type="entry name" value="PLUG DOMAIN-CONTAINING PROTEIN"/>
    <property type="match status" value="1"/>
</dbReference>
<dbReference type="Proteomes" id="UP001203607">
    <property type="component" value="Unassembled WGS sequence"/>
</dbReference>
<comment type="caution">
    <text evidence="2">The sequence shown here is derived from an EMBL/GenBank/DDBJ whole genome shotgun (WGS) entry which is preliminary data.</text>
</comment>
<dbReference type="SUPFAM" id="SSF49464">
    <property type="entry name" value="Carboxypeptidase regulatory domain-like"/>
    <property type="match status" value="1"/>
</dbReference>
<proteinExistence type="predicted"/>
<dbReference type="RefSeq" id="WP_249658229.1">
    <property type="nucleotide sequence ID" value="NZ_JAMFMA010000003.1"/>
</dbReference>
<organism evidence="2 3">
    <name type="scientific">Flagellimonas spongiicola</name>
    <dbReference type="NCBI Taxonomy" id="2942208"/>
    <lineage>
        <taxon>Bacteria</taxon>
        <taxon>Pseudomonadati</taxon>
        <taxon>Bacteroidota</taxon>
        <taxon>Flavobacteriia</taxon>
        <taxon>Flavobacteriales</taxon>
        <taxon>Flavobacteriaceae</taxon>
        <taxon>Flagellimonas</taxon>
    </lineage>
</organism>
<evidence type="ECO:0000259" key="1">
    <source>
        <dbReference type="Pfam" id="PF14905"/>
    </source>
</evidence>
<keyword evidence="2" id="KW-0675">Receptor</keyword>
<dbReference type="Pfam" id="PF14905">
    <property type="entry name" value="OMP_b-brl_3"/>
    <property type="match status" value="1"/>
</dbReference>
<dbReference type="PANTHER" id="PTHR40980:SF4">
    <property type="entry name" value="TONB-DEPENDENT RECEPTOR-LIKE BETA-BARREL DOMAIN-CONTAINING PROTEIN"/>
    <property type="match status" value="1"/>
</dbReference>
<feature type="domain" description="Outer membrane protein beta-barrel" evidence="1">
    <location>
        <begin position="366"/>
        <end position="752"/>
    </location>
</feature>
<name>A0ABT0PUS9_9FLAO</name>
<evidence type="ECO:0000313" key="2">
    <source>
        <dbReference type="EMBL" id="MCL6275041.1"/>
    </source>
</evidence>
<protein>
    <submittedName>
        <fullName evidence="2">TonB-dependent receptor</fullName>
    </submittedName>
</protein>
<gene>
    <name evidence="2" type="ORF">M3P19_13560</name>
</gene>
<evidence type="ECO:0000313" key="3">
    <source>
        <dbReference type="Proteomes" id="UP001203607"/>
    </source>
</evidence>
<reference evidence="2 3" key="1">
    <citation type="submission" date="2022-05" db="EMBL/GenBank/DDBJ databases">
        <authorList>
            <person name="Park J.-S."/>
        </authorList>
    </citation>
    <scope>NUCLEOTIDE SEQUENCE [LARGE SCALE GENOMIC DNA]</scope>
    <source>
        <strain evidence="2 3">2012CJ35-5</strain>
    </source>
</reference>